<proteinExistence type="predicted"/>
<gene>
    <name evidence="1" type="ORF">JW498_06825</name>
</gene>
<comment type="caution">
    <text evidence="1">The sequence shown here is derived from an EMBL/GenBank/DDBJ whole genome shotgun (WGS) entry which is preliminary data.</text>
</comment>
<dbReference type="EMBL" id="JAFFZP010000007">
    <property type="protein sequence ID" value="MBN0987066.1"/>
    <property type="molecule type" value="Genomic_DNA"/>
</dbReference>
<name>A0ABS2W654_9GAMM</name>
<accession>A0ABS2W654</accession>
<evidence type="ECO:0000313" key="1">
    <source>
        <dbReference type="EMBL" id="MBN0987066.1"/>
    </source>
</evidence>
<keyword evidence="2" id="KW-1185">Reference proteome</keyword>
<dbReference type="Proteomes" id="UP000760472">
    <property type="component" value="Unassembled WGS sequence"/>
</dbReference>
<evidence type="ECO:0000313" key="2">
    <source>
        <dbReference type="Proteomes" id="UP000760472"/>
    </source>
</evidence>
<protein>
    <submittedName>
        <fullName evidence="1">Uncharacterized protein</fullName>
    </submittedName>
</protein>
<dbReference type="RefSeq" id="WP_205213239.1">
    <property type="nucleotide sequence ID" value="NZ_JAFFZP010000007.1"/>
</dbReference>
<organism evidence="1 2">
    <name type="scientific">Amphritea pacifica</name>
    <dbReference type="NCBI Taxonomy" id="2811233"/>
    <lineage>
        <taxon>Bacteria</taxon>
        <taxon>Pseudomonadati</taxon>
        <taxon>Pseudomonadota</taxon>
        <taxon>Gammaproteobacteria</taxon>
        <taxon>Oceanospirillales</taxon>
        <taxon>Oceanospirillaceae</taxon>
        <taxon>Amphritea</taxon>
    </lineage>
</organism>
<sequence length="250" mass="29271">MQIKKLNAYTRWGYIPESVIIPSLNDRERHQFDIGIENLLCEREKVEKFADGTYDELLLFSKTPGENTIFWCFNNWSEPLLLNRQLPETISLCAGTSAHLLTQKWWFKTRFHEHLVGRYLNTLEQIQLIHSDMIIGGNCQGAPIAESLAIRIKEKTGYEPLLITLDYVPRKQYDGPMFMMFGEDSTFNPFNCEIEPLPIFQKRKGDWGIGILNAMHGQYFREPTLFELRDYILTATGKFLTRSRFEHSFF</sequence>
<reference evidence="1 2" key="1">
    <citation type="submission" date="2021-02" db="EMBL/GenBank/DDBJ databases">
        <title>A novel species of genus Amphritea isolated from a fishpond in China.</title>
        <authorList>
            <person name="Lu H."/>
        </authorList>
    </citation>
    <scope>NUCLEOTIDE SEQUENCE [LARGE SCALE GENOMIC DNA]</scope>
    <source>
        <strain evidence="1 2">RP18W</strain>
    </source>
</reference>